<dbReference type="Pfam" id="PF00151">
    <property type="entry name" value="Lipase"/>
    <property type="match status" value="1"/>
</dbReference>
<dbReference type="PANTHER" id="PTHR11610:SF173">
    <property type="entry name" value="LIPASE DOMAIN-CONTAINING PROTEIN-RELATED"/>
    <property type="match status" value="1"/>
</dbReference>
<comment type="caution">
    <text evidence="7">The sequence shown here is derived from an EMBL/GenBank/DDBJ whole genome shotgun (WGS) entry which is preliminary data.</text>
</comment>
<accession>A0ABP1RF88</accession>
<evidence type="ECO:0000259" key="6">
    <source>
        <dbReference type="Pfam" id="PF00151"/>
    </source>
</evidence>
<keyword evidence="3" id="KW-0964">Secreted</keyword>
<organism evidence="7 8">
    <name type="scientific">Orchesella dallaii</name>
    <dbReference type="NCBI Taxonomy" id="48710"/>
    <lineage>
        <taxon>Eukaryota</taxon>
        <taxon>Metazoa</taxon>
        <taxon>Ecdysozoa</taxon>
        <taxon>Arthropoda</taxon>
        <taxon>Hexapoda</taxon>
        <taxon>Collembola</taxon>
        <taxon>Entomobryomorpha</taxon>
        <taxon>Entomobryoidea</taxon>
        <taxon>Orchesellidae</taxon>
        <taxon>Orchesellinae</taxon>
        <taxon>Orchesella</taxon>
    </lineage>
</organism>
<protein>
    <recommendedName>
        <fullName evidence="6">Lipase domain-containing protein</fullName>
    </recommendedName>
</protein>
<feature type="region of interest" description="Disordered" evidence="5">
    <location>
        <begin position="38"/>
        <end position="57"/>
    </location>
</feature>
<evidence type="ECO:0000256" key="2">
    <source>
        <dbReference type="ARBA" id="ARBA00010701"/>
    </source>
</evidence>
<dbReference type="SUPFAM" id="SSF53474">
    <property type="entry name" value="alpha/beta-Hydrolases"/>
    <property type="match status" value="1"/>
</dbReference>
<evidence type="ECO:0000256" key="4">
    <source>
        <dbReference type="RuleBase" id="RU004262"/>
    </source>
</evidence>
<evidence type="ECO:0000313" key="7">
    <source>
        <dbReference type="EMBL" id="CAL8126516.1"/>
    </source>
</evidence>
<dbReference type="PANTHER" id="PTHR11610">
    <property type="entry name" value="LIPASE"/>
    <property type="match status" value="1"/>
</dbReference>
<dbReference type="InterPro" id="IPR029058">
    <property type="entry name" value="AB_hydrolase_fold"/>
</dbReference>
<dbReference type="InterPro" id="IPR000734">
    <property type="entry name" value="TAG_lipase"/>
</dbReference>
<evidence type="ECO:0000313" key="8">
    <source>
        <dbReference type="Proteomes" id="UP001642540"/>
    </source>
</evidence>
<dbReference type="Proteomes" id="UP001642540">
    <property type="component" value="Unassembled WGS sequence"/>
</dbReference>
<evidence type="ECO:0000256" key="1">
    <source>
        <dbReference type="ARBA" id="ARBA00004613"/>
    </source>
</evidence>
<dbReference type="Gene3D" id="3.40.50.1820">
    <property type="entry name" value="alpha/beta hydrolase"/>
    <property type="match status" value="1"/>
</dbReference>
<gene>
    <name evidence="7" type="ORF">ODALV1_LOCUS21432</name>
</gene>
<comment type="similarity">
    <text evidence="2 4">Belongs to the AB hydrolase superfamily. Lipase family.</text>
</comment>
<sequence>MRKLLKIFCKAIAVALLVLVNYCDLTLGNWRDPYYGPFQPPTKKTTTTPKPRPPPIQRRISQRDAVKFFLYPNPNDLNYKEEIVVGNNVSLSSYNPNYYPILLIHGYMQNFTNRYPQRTKDAYLRMGFKSNIILVDWQGYSQPDLGRIANMAVGYPRAVKHVPRIGKRVSTLLMFLITERVLKDPTSIHMVGFSLGAEIAGTAGFHVKRSTGQLVGRITALEPGGISYHYSNPRDRLDKADATFVDVMHTAARSFRGNSIGHVDFYPNGGGPTQPGCTMLDIVQDIPGLQGSCAHGRAWEYFTDSVYNKKLYACQSTSYMMYKMKNYCTKPVAFGQYASPQAKGDYFLDVVHKDAHQAT</sequence>
<dbReference type="InterPro" id="IPR013818">
    <property type="entry name" value="Lipase"/>
</dbReference>
<reference evidence="7 8" key="1">
    <citation type="submission" date="2024-08" db="EMBL/GenBank/DDBJ databases">
        <authorList>
            <person name="Cucini C."/>
            <person name="Frati F."/>
        </authorList>
    </citation>
    <scope>NUCLEOTIDE SEQUENCE [LARGE SCALE GENOMIC DNA]</scope>
</reference>
<comment type="subcellular location">
    <subcellularLocation>
        <location evidence="1">Secreted</location>
    </subcellularLocation>
</comment>
<feature type="domain" description="Lipase" evidence="6">
    <location>
        <begin position="57"/>
        <end position="328"/>
    </location>
</feature>
<dbReference type="EMBL" id="CAXLJM020000072">
    <property type="protein sequence ID" value="CAL8126516.1"/>
    <property type="molecule type" value="Genomic_DNA"/>
</dbReference>
<evidence type="ECO:0000256" key="5">
    <source>
        <dbReference type="SAM" id="MobiDB-lite"/>
    </source>
</evidence>
<evidence type="ECO:0000256" key="3">
    <source>
        <dbReference type="ARBA" id="ARBA00022525"/>
    </source>
</evidence>
<proteinExistence type="inferred from homology"/>
<keyword evidence="8" id="KW-1185">Reference proteome</keyword>
<name>A0ABP1RF88_9HEXA</name>